<organism evidence="1 2">
    <name type="scientific">Streptococcus ictaluri 707-05</name>
    <dbReference type="NCBI Taxonomy" id="764299"/>
    <lineage>
        <taxon>Bacteria</taxon>
        <taxon>Bacillati</taxon>
        <taxon>Bacillota</taxon>
        <taxon>Bacilli</taxon>
        <taxon>Lactobacillales</taxon>
        <taxon>Streptococcaceae</taxon>
        <taxon>Streptococcus</taxon>
    </lineage>
</organism>
<name>G5K0X4_9STRE</name>
<comment type="caution">
    <text evidence="1">The sequence shown here is derived from an EMBL/GenBank/DDBJ whole genome shotgun (WGS) entry which is preliminary data.</text>
</comment>
<evidence type="ECO:0000313" key="2">
    <source>
        <dbReference type="Proteomes" id="UP000003330"/>
    </source>
</evidence>
<dbReference type="RefSeq" id="WP_008088011.1">
    <property type="nucleotide sequence ID" value="NZ_AEUX02000004.1"/>
</dbReference>
<gene>
    <name evidence="1" type="ORF">STRIC_0250</name>
</gene>
<dbReference type="Proteomes" id="UP000003330">
    <property type="component" value="Unassembled WGS sequence"/>
</dbReference>
<keyword evidence="2" id="KW-1185">Reference proteome</keyword>
<dbReference type="AlphaFoldDB" id="G5K0X4"/>
<sequence length="152" mass="18227">MGRPYDFPKYDDSYRTDEGFKLRELLLLVWWGKTKNGRKSTVAIPKYFFTNYSINAEKLTFQFKKRGWLIDQSEKTSLTEQGREIYEKYITLWDIHSAKRYPLCLDIDFPNWNKTKFDILVYKSEIKYHKENVRYCDKMIDSQVVKSSATSS</sequence>
<proteinExistence type="predicted"/>
<accession>G5K0X4</accession>
<evidence type="ECO:0000313" key="1">
    <source>
        <dbReference type="EMBL" id="EHI70447.1"/>
    </source>
</evidence>
<reference evidence="1 2" key="1">
    <citation type="journal article" date="2014" name="Int. J. Syst. Evol. Microbiol.">
        <title>Phylogenomics and the dynamic genome evolution of the genus Streptococcus.</title>
        <authorList>
            <consortium name="The Broad Institute Genome Sequencing Platform"/>
            <person name="Richards V.P."/>
            <person name="Palmer S.R."/>
            <person name="Pavinski Bitar P.D."/>
            <person name="Qin X."/>
            <person name="Weinstock G.M."/>
            <person name="Highlander S.K."/>
            <person name="Town C.D."/>
            <person name="Burne R.A."/>
            <person name="Stanhope M.J."/>
        </authorList>
    </citation>
    <scope>NUCLEOTIDE SEQUENCE [LARGE SCALE GENOMIC DNA]</scope>
    <source>
        <strain evidence="1 2">707-05</strain>
    </source>
</reference>
<protein>
    <submittedName>
        <fullName evidence="1">Uncharacterized protein</fullName>
    </submittedName>
</protein>
<dbReference type="EMBL" id="AEUX02000004">
    <property type="protein sequence ID" value="EHI70447.1"/>
    <property type="molecule type" value="Genomic_DNA"/>
</dbReference>
<dbReference type="OrthoDB" id="2340028at2"/>